<feature type="domain" description="TonB-dependent receptor-like beta-barrel" evidence="10">
    <location>
        <begin position="393"/>
        <end position="663"/>
    </location>
</feature>
<reference evidence="13" key="1">
    <citation type="submission" date="2017-04" db="EMBL/GenBank/DDBJ databases">
        <authorList>
            <person name="Varghese N."/>
            <person name="Submissions S."/>
        </authorList>
    </citation>
    <scope>NUCLEOTIDE SEQUENCE [LARGE SCALE GENOMIC DNA]</scope>
    <source>
        <strain evidence="13">DSM 4125</strain>
    </source>
</reference>
<organism evidence="12 13">
    <name type="scientific">Marivirga sericea</name>
    <dbReference type="NCBI Taxonomy" id="1028"/>
    <lineage>
        <taxon>Bacteria</taxon>
        <taxon>Pseudomonadati</taxon>
        <taxon>Bacteroidota</taxon>
        <taxon>Cytophagia</taxon>
        <taxon>Cytophagales</taxon>
        <taxon>Marivirgaceae</taxon>
        <taxon>Marivirga</taxon>
    </lineage>
</organism>
<keyword evidence="3 8" id="KW-1134">Transmembrane beta strand</keyword>
<dbReference type="GO" id="GO:0009279">
    <property type="term" value="C:cell outer membrane"/>
    <property type="evidence" value="ECO:0007669"/>
    <property type="project" value="UniProtKB-SubCell"/>
</dbReference>
<evidence type="ECO:0000259" key="11">
    <source>
        <dbReference type="Pfam" id="PF07715"/>
    </source>
</evidence>
<comment type="subcellular location">
    <subcellularLocation>
        <location evidence="1 8">Cell outer membrane</location>
        <topology evidence="1 8">Multi-pass membrane protein</topology>
    </subcellularLocation>
</comment>
<keyword evidence="13" id="KW-1185">Reference proteome</keyword>
<dbReference type="PROSITE" id="PS52016">
    <property type="entry name" value="TONB_DEPENDENT_REC_3"/>
    <property type="match status" value="1"/>
</dbReference>
<dbReference type="Gene3D" id="2.40.170.20">
    <property type="entry name" value="TonB-dependent receptor, beta-barrel domain"/>
    <property type="match status" value="1"/>
</dbReference>
<evidence type="ECO:0000256" key="6">
    <source>
        <dbReference type="ARBA" id="ARBA00023136"/>
    </source>
</evidence>
<dbReference type="SUPFAM" id="SSF56935">
    <property type="entry name" value="Porins"/>
    <property type="match status" value="1"/>
</dbReference>
<evidence type="ECO:0000256" key="1">
    <source>
        <dbReference type="ARBA" id="ARBA00004571"/>
    </source>
</evidence>
<dbReference type="InterPro" id="IPR008969">
    <property type="entry name" value="CarboxyPept-like_regulatory"/>
</dbReference>
<evidence type="ECO:0000313" key="13">
    <source>
        <dbReference type="Proteomes" id="UP000193804"/>
    </source>
</evidence>
<protein>
    <submittedName>
        <fullName evidence="12">Fe(3+) dicitrate transport protein</fullName>
    </submittedName>
</protein>
<dbReference type="EMBL" id="FXAW01000017">
    <property type="protein sequence ID" value="SMG53690.1"/>
    <property type="molecule type" value="Genomic_DNA"/>
</dbReference>
<feature type="non-terminal residue" evidence="12">
    <location>
        <position position="676"/>
    </location>
</feature>
<dbReference type="SUPFAM" id="SSF49464">
    <property type="entry name" value="Carboxypeptidase regulatory domain-like"/>
    <property type="match status" value="1"/>
</dbReference>
<dbReference type="Proteomes" id="UP000193804">
    <property type="component" value="Unassembled WGS sequence"/>
</dbReference>
<evidence type="ECO:0000256" key="9">
    <source>
        <dbReference type="RuleBase" id="RU003357"/>
    </source>
</evidence>
<evidence type="ECO:0000256" key="7">
    <source>
        <dbReference type="ARBA" id="ARBA00023237"/>
    </source>
</evidence>
<comment type="similarity">
    <text evidence="8 9">Belongs to the TonB-dependent receptor family.</text>
</comment>
<dbReference type="InterPro" id="IPR037066">
    <property type="entry name" value="Plug_dom_sf"/>
</dbReference>
<dbReference type="AlphaFoldDB" id="A0A1X7LJ44"/>
<sequence>MKILKIHIALLLIGLFPQSLLAQGIKGSIIDTESRKGIELAEVFVLDTQYKAVTDENGDFELSLPSGDYRVAAFYLGRQSTIKEIQIEEGWKTVDFSLAPLFETLEEVKAVGKKSKVFNVTRLNPVEGTLIYEAKKNEVISIDQINGNLATNNARQVFAKVPGLNIWESDGGGLQLGIGGRGLNPNRTSNFNTRQNGYDISADPLGYPESYYTPPVEALSKIEVVRGAASLQYGSQFGGMINFLFKKAPEGKPVQFHTRNTVGSFGLLSSYNSLSGNTEKMDYFVFYQRKQGDGFRDNESFQSNTLFADVNFDIGDKLYLCFEFTHMDYLAQQAGGLTDRMFEEDPRQSVRERNWFGIEWNIPAIILDYRINDKTKLNWKTFGLVGSRKALGNLERVTQSDFPEEERNLLWDDYKNIGSELRFLHRYDFLGQIQALAVGARYFKGNTQQRQGLGPAGYAADFTYSNPDNLEDLSFSYPSQNIALFAENIINLNNRLSVTPGLRWEYISTNSSGYYRNMVEDLAGNIIFDTTINESKSLDRSFMLAGLGISYKTQQDLEVYGNISMNYRGINFNDLRVNNTNILVDPNLEDESGYNADLGFRGNYSDFLNFDWSLFYLAYNNRLGALLRYDDAIDGFPRIYRFRTNVGNAGIAGFESYTEMNWSKFLNPRPIHEFST</sequence>
<evidence type="ECO:0000256" key="2">
    <source>
        <dbReference type="ARBA" id="ARBA00022448"/>
    </source>
</evidence>
<gene>
    <name evidence="12" type="ORF">SAMN05661096_04101</name>
</gene>
<accession>A0A1X7LJ44</accession>
<evidence type="ECO:0000256" key="4">
    <source>
        <dbReference type="ARBA" id="ARBA00022692"/>
    </source>
</evidence>
<feature type="domain" description="TonB-dependent receptor plug" evidence="11">
    <location>
        <begin position="138"/>
        <end position="236"/>
    </location>
</feature>
<dbReference type="InterPro" id="IPR036942">
    <property type="entry name" value="Beta-barrel_TonB_sf"/>
</dbReference>
<evidence type="ECO:0000256" key="5">
    <source>
        <dbReference type="ARBA" id="ARBA00023077"/>
    </source>
</evidence>
<evidence type="ECO:0000259" key="10">
    <source>
        <dbReference type="Pfam" id="PF00593"/>
    </source>
</evidence>
<evidence type="ECO:0000256" key="3">
    <source>
        <dbReference type="ARBA" id="ARBA00022452"/>
    </source>
</evidence>
<dbReference type="InterPro" id="IPR012910">
    <property type="entry name" value="Plug_dom"/>
</dbReference>
<dbReference type="Pfam" id="PF13715">
    <property type="entry name" value="CarbopepD_reg_2"/>
    <property type="match status" value="1"/>
</dbReference>
<dbReference type="PANTHER" id="PTHR30442">
    <property type="entry name" value="IRON III DICITRATE TRANSPORT PROTEIN FECA"/>
    <property type="match status" value="1"/>
</dbReference>
<dbReference type="GO" id="GO:0033214">
    <property type="term" value="P:siderophore-iron import into cell"/>
    <property type="evidence" value="ECO:0007669"/>
    <property type="project" value="TreeGrafter"/>
</dbReference>
<dbReference type="RefSeq" id="WP_085519207.1">
    <property type="nucleotide sequence ID" value="NZ_FXAW01000017.1"/>
</dbReference>
<dbReference type="InterPro" id="IPR039426">
    <property type="entry name" value="TonB-dep_rcpt-like"/>
</dbReference>
<keyword evidence="4 8" id="KW-0812">Transmembrane</keyword>
<keyword evidence="7 8" id="KW-0998">Cell outer membrane</keyword>
<dbReference type="PANTHER" id="PTHR30442:SF0">
    <property type="entry name" value="FE(3+) DICITRATE TRANSPORT PROTEIN FECA"/>
    <property type="match status" value="1"/>
</dbReference>
<dbReference type="Gene3D" id="2.170.130.10">
    <property type="entry name" value="TonB-dependent receptor, plug domain"/>
    <property type="match status" value="1"/>
</dbReference>
<dbReference type="STRING" id="1028.SAMN05661096_04101"/>
<dbReference type="Pfam" id="PF07715">
    <property type="entry name" value="Plug"/>
    <property type="match status" value="1"/>
</dbReference>
<keyword evidence="6 8" id="KW-0472">Membrane</keyword>
<evidence type="ECO:0000256" key="8">
    <source>
        <dbReference type="PROSITE-ProRule" id="PRU01360"/>
    </source>
</evidence>
<dbReference type="Gene3D" id="2.60.40.1120">
    <property type="entry name" value="Carboxypeptidase-like, regulatory domain"/>
    <property type="match status" value="1"/>
</dbReference>
<keyword evidence="5 9" id="KW-0798">TonB box</keyword>
<dbReference type="InterPro" id="IPR000531">
    <property type="entry name" value="Beta-barrel_TonB"/>
</dbReference>
<dbReference type="Pfam" id="PF00593">
    <property type="entry name" value="TonB_dep_Rec_b-barrel"/>
    <property type="match status" value="1"/>
</dbReference>
<evidence type="ECO:0000313" key="12">
    <source>
        <dbReference type="EMBL" id="SMG53690.1"/>
    </source>
</evidence>
<name>A0A1X7LJ44_9BACT</name>
<keyword evidence="2 8" id="KW-0813">Transport</keyword>
<dbReference type="OrthoDB" id="9758472at2"/>
<proteinExistence type="inferred from homology"/>